<evidence type="ECO:0000256" key="1">
    <source>
        <dbReference type="ARBA" id="ARBA00002957"/>
    </source>
</evidence>
<feature type="transmembrane region" description="Helical" evidence="8">
    <location>
        <begin position="368"/>
        <end position="394"/>
    </location>
</feature>
<feature type="transmembrane region" description="Helical" evidence="8">
    <location>
        <begin position="91"/>
        <end position="121"/>
    </location>
</feature>
<proteinExistence type="inferred from homology"/>
<evidence type="ECO:0000256" key="3">
    <source>
        <dbReference type="ARBA" id="ARBA00007168"/>
    </source>
</evidence>
<reference evidence="9 10" key="1">
    <citation type="journal article" date="2013" name="BMC Genomics">
        <title>Comparative genomics of parasitic silkworm microsporidia reveal an association between genome expansion and host adaptation.</title>
        <authorList>
            <person name="Pan G."/>
            <person name="Xu J."/>
            <person name="Li T."/>
            <person name="Xia Q."/>
            <person name="Liu S.L."/>
            <person name="Zhang G."/>
            <person name="Li S."/>
            <person name="Li C."/>
            <person name="Liu H."/>
            <person name="Yang L."/>
            <person name="Liu T."/>
            <person name="Zhang X."/>
            <person name="Wu Z."/>
            <person name="Fan W."/>
            <person name="Dang X."/>
            <person name="Xiang H."/>
            <person name="Tao M."/>
            <person name="Li Y."/>
            <person name="Hu J."/>
            <person name="Li Z."/>
            <person name="Lin L."/>
            <person name="Luo J."/>
            <person name="Geng L."/>
            <person name="Wang L."/>
            <person name="Long M."/>
            <person name="Wan Y."/>
            <person name="He N."/>
            <person name="Zhang Z."/>
            <person name="Lu C."/>
            <person name="Keeling P.J."/>
            <person name="Wang J."/>
            <person name="Xiang Z."/>
            <person name="Zhou Z."/>
        </authorList>
    </citation>
    <scope>NUCLEOTIDE SEQUENCE [LARGE SCALE GENOMIC DNA]</scope>
    <source>
        <strain evidence="10">CQ1 / CVCC 102059</strain>
    </source>
</reference>
<keyword evidence="6 8" id="KW-1133">Transmembrane helix</keyword>
<dbReference type="InterPro" id="IPR007603">
    <property type="entry name" value="Choline_transptr-like"/>
</dbReference>
<dbReference type="STRING" id="578461.R0M659"/>
<feature type="transmembrane region" description="Helical" evidence="8">
    <location>
        <begin position="327"/>
        <end position="347"/>
    </location>
</feature>
<comment type="subcellular location">
    <subcellularLocation>
        <location evidence="8">Cell membrane</location>
        <topology evidence="8">Multi-pass membrane protein</topology>
    </subcellularLocation>
    <subcellularLocation>
        <location evidence="2">Membrane</location>
        <topology evidence="2">Multi-pass membrane protein</topology>
    </subcellularLocation>
</comment>
<evidence type="ECO:0000256" key="6">
    <source>
        <dbReference type="ARBA" id="ARBA00022989"/>
    </source>
</evidence>
<accession>R0M659</accession>
<name>R0M659_NOSB1</name>
<keyword evidence="10" id="KW-1185">Reference proteome</keyword>
<evidence type="ECO:0000313" key="9">
    <source>
        <dbReference type="EMBL" id="EOB13464.1"/>
    </source>
</evidence>
<dbReference type="HOGENOM" id="CLU_056395_0_0_1"/>
<dbReference type="OMA" id="IVINHIT"/>
<sequence length="418" mass="47242">MDNKSDYISKRRTFKDGWAFILYLLYTIGCSGYLVLFGMESGASLTNINYKLLTVLSLSTLSIIILSFLLFAFLCEFTLKFSAILFPVVQIIVMCFFPSTFTIIFGVLTIVSWLFFMYLFWSKIPIVAKVLTYTTRICLSHLFTCFFGIAICSAIQIFQVVLFFLVFPKLDEKSSIYMVSVVVLNLFWTLANFNYFFKVYISSVVAFHFVNSGSGVFGDTMSNTVYALGSISYAGLVIAIVQTCKLLVNRARRDDREEQDLFTKIMLCILVFFLALLEDIIQFANQFSMPYIAIHGCGYTESVRESFKLITSINSIALSGVSLLNLALSQFSTLMICVTFGLSYYTLSQDLKFDFQDKLFLSSAINTIVGVSVVYFITMSTFISSYLGLIYLYAERPNLVSDSDPRISDVLKKTTVSN</sequence>
<protein>
    <recommendedName>
        <fullName evidence="4 8">Protein PNS1</fullName>
    </recommendedName>
</protein>
<dbReference type="Pfam" id="PF04515">
    <property type="entry name" value="Choline_transpo"/>
    <property type="match status" value="1"/>
</dbReference>
<dbReference type="OrthoDB" id="2194703at2759"/>
<evidence type="ECO:0000256" key="8">
    <source>
        <dbReference type="RuleBase" id="RU368066"/>
    </source>
</evidence>
<feature type="transmembrane region" description="Helical" evidence="8">
    <location>
        <begin position="261"/>
        <end position="281"/>
    </location>
</feature>
<evidence type="ECO:0000256" key="4">
    <source>
        <dbReference type="ARBA" id="ARBA00015388"/>
    </source>
</evidence>
<feature type="transmembrane region" description="Helical" evidence="8">
    <location>
        <begin position="59"/>
        <end position="79"/>
    </location>
</feature>
<dbReference type="AlphaFoldDB" id="R0M659"/>
<dbReference type="PANTHER" id="PTHR12385:SF4">
    <property type="entry name" value="PROTEIN PNS1"/>
    <property type="match status" value="1"/>
</dbReference>
<feature type="transmembrane region" description="Helical" evidence="8">
    <location>
        <begin position="20"/>
        <end position="39"/>
    </location>
</feature>
<feature type="transmembrane region" description="Helical" evidence="8">
    <location>
        <begin position="225"/>
        <end position="249"/>
    </location>
</feature>
<organism evidence="9 10">
    <name type="scientific">Nosema bombycis (strain CQ1 / CVCC 102059)</name>
    <name type="common">Microsporidian parasite</name>
    <name type="synonym">Pebrine of silkworm</name>
    <dbReference type="NCBI Taxonomy" id="578461"/>
    <lineage>
        <taxon>Eukaryota</taxon>
        <taxon>Fungi</taxon>
        <taxon>Fungi incertae sedis</taxon>
        <taxon>Microsporidia</taxon>
        <taxon>Nosematidae</taxon>
        <taxon>Nosema</taxon>
    </lineage>
</organism>
<dbReference type="Proteomes" id="UP000016927">
    <property type="component" value="Unassembled WGS sequence"/>
</dbReference>
<comment type="similarity">
    <text evidence="3 8">Belongs to the CTL (choline transporter-like) family.</text>
</comment>
<evidence type="ECO:0000256" key="2">
    <source>
        <dbReference type="ARBA" id="ARBA00004141"/>
    </source>
</evidence>
<evidence type="ECO:0000313" key="10">
    <source>
        <dbReference type="Proteomes" id="UP000016927"/>
    </source>
</evidence>
<dbReference type="GO" id="GO:0005886">
    <property type="term" value="C:plasma membrane"/>
    <property type="evidence" value="ECO:0007669"/>
    <property type="project" value="UniProtKB-SubCell"/>
</dbReference>
<gene>
    <name evidence="9" type="ORF">NBO_73gi001</name>
</gene>
<dbReference type="PANTHER" id="PTHR12385">
    <property type="entry name" value="CHOLINE TRANSPORTER-LIKE (SLC FAMILY 44)"/>
    <property type="match status" value="1"/>
</dbReference>
<keyword evidence="7 8" id="KW-0472">Membrane</keyword>
<dbReference type="VEuPathDB" id="MicrosporidiaDB:NBO_73gi001"/>
<dbReference type="GO" id="GO:0022857">
    <property type="term" value="F:transmembrane transporter activity"/>
    <property type="evidence" value="ECO:0007669"/>
    <property type="project" value="UniProtKB-UniRule"/>
</dbReference>
<keyword evidence="5 8" id="KW-0812">Transmembrane</keyword>
<dbReference type="EMBL" id="KB908981">
    <property type="protein sequence ID" value="EOB13464.1"/>
    <property type="molecule type" value="Genomic_DNA"/>
</dbReference>
<evidence type="ECO:0000256" key="7">
    <source>
        <dbReference type="ARBA" id="ARBA00023136"/>
    </source>
</evidence>
<comment type="function">
    <text evidence="1 8">Probably involved in transport through the plasma membrane.</text>
</comment>
<feature type="transmembrane region" description="Helical" evidence="8">
    <location>
        <begin position="176"/>
        <end position="197"/>
    </location>
</feature>
<feature type="transmembrane region" description="Helical" evidence="8">
    <location>
        <begin position="141"/>
        <end position="167"/>
    </location>
</feature>
<evidence type="ECO:0000256" key="5">
    <source>
        <dbReference type="ARBA" id="ARBA00022692"/>
    </source>
</evidence>